<evidence type="ECO:0000256" key="5">
    <source>
        <dbReference type="ARBA" id="ARBA00022989"/>
    </source>
</evidence>
<feature type="domain" description="MacB-like periplasmic core" evidence="9">
    <location>
        <begin position="32"/>
        <end position="250"/>
    </location>
</feature>
<dbReference type="InterPro" id="IPR025857">
    <property type="entry name" value="MacB_PCD"/>
</dbReference>
<accession>A0ABZ1CKL1</accession>
<keyword evidence="3" id="KW-1003">Cell membrane</keyword>
<keyword evidence="6 7" id="KW-0472">Membrane</keyword>
<feature type="transmembrane region" description="Helical" evidence="7">
    <location>
        <begin position="327"/>
        <end position="356"/>
    </location>
</feature>
<protein>
    <submittedName>
        <fullName evidence="10">FtsX-like permease family protein</fullName>
    </submittedName>
</protein>
<dbReference type="Pfam" id="PF02687">
    <property type="entry name" value="FtsX"/>
    <property type="match status" value="1"/>
</dbReference>
<evidence type="ECO:0000256" key="4">
    <source>
        <dbReference type="ARBA" id="ARBA00022692"/>
    </source>
</evidence>
<feature type="transmembrane region" description="Helical" evidence="7">
    <location>
        <begin position="376"/>
        <end position="401"/>
    </location>
</feature>
<dbReference type="PANTHER" id="PTHR30489:SF0">
    <property type="entry name" value="LIPOPROTEIN-RELEASING SYSTEM TRANSMEMBRANE PROTEIN LOLE"/>
    <property type="match status" value="1"/>
</dbReference>
<comment type="subcellular location">
    <subcellularLocation>
        <location evidence="1">Cell membrane</location>
        <topology evidence="1">Multi-pass membrane protein</topology>
    </subcellularLocation>
</comment>
<keyword evidence="4 7" id="KW-0812">Transmembrane</keyword>
<dbReference type="InterPro" id="IPR051447">
    <property type="entry name" value="Lipoprotein-release_system"/>
</dbReference>
<dbReference type="RefSeq" id="WP_324780036.1">
    <property type="nucleotide sequence ID" value="NZ_CP141769.1"/>
</dbReference>
<evidence type="ECO:0000256" key="6">
    <source>
        <dbReference type="ARBA" id="ARBA00023136"/>
    </source>
</evidence>
<feature type="transmembrane region" description="Helical" evidence="7">
    <location>
        <begin position="285"/>
        <end position="306"/>
    </location>
</feature>
<evidence type="ECO:0000313" key="11">
    <source>
        <dbReference type="Proteomes" id="UP001334732"/>
    </source>
</evidence>
<dbReference type="Pfam" id="PF12704">
    <property type="entry name" value="MacB_PCD"/>
    <property type="match status" value="1"/>
</dbReference>
<dbReference type="Proteomes" id="UP001334732">
    <property type="component" value="Chromosome"/>
</dbReference>
<evidence type="ECO:0000259" key="8">
    <source>
        <dbReference type="Pfam" id="PF02687"/>
    </source>
</evidence>
<proteinExistence type="inferred from homology"/>
<organism evidence="10 11">
    <name type="scientific">Thiobacillus sedimenti</name>
    <dbReference type="NCBI Taxonomy" id="3110231"/>
    <lineage>
        <taxon>Bacteria</taxon>
        <taxon>Pseudomonadati</taxon>
        <taxon>Pseudomonadota</taxon>
        <taxon>Betaproteobacteria</taxon>
        <taxon>Nitrosomonadales</taxon>
        <taxon>Thiobacillaceae</taxon>
        <taxon>Thiobacillus</taxon>
    </lineage>
</organism>
<evidence type="ECO:0000256" key="3">
    <source>
        <dbReference type="ARBA" id="ARBA00022475"/>
    </source>
</evidence>
<gene>
    <name evidence="10" type="ORF">VA613_01170</name>
</gene>
<sequence length="419" mass="45305">MQESLVEHLSDLAANFRVAQRNLLRNRRRALTALVIIAVGVIAMVLAEGFIQWIFWAMREGTIQFQSGHIQVVRPGYFSRGVADPLAYLLPENSPVLKELESTPGVKLVAPRLKVSGLISHGETTVGFLAEGVIPAREAELSKGLRIMQGHDLSGPNAAEVILGHGLARNLGVRPGDKVALLTSAKGGGMNAIEARVAGIFTSTNQAYDNAALRLPLEQAQSLLRVRGAHAWLVLLRETGQTDHFLAQFRARFPESRSRLEFVPWYAHADFYNKTVALFTQQINVLRLIIGLIIVLSISNMLIMSVMERTGEVGTLLAIGLKRRKVLQMFAAEGFLLGVAGGLVGIAIGYALASLISAVGIPMPPPPGMEEGYTGAIRVTAGLLASAFSIAFLTTLLAGLYPAWKASRQEIVNALRHNI</sequence>
<keyword evidence="5 7" id="KW-1133">Transmembrane helix</keyword>
<reference evidence="10 11" key="1">
    <citation type="submission" date="2023-12" db="EMBL/GenBank/DDBJ databases">
        <title>Thiobacillus sedimentum sp. nov., a chemolithoautotrophic sulfur-oxidizing bacterium isolated from freshwater sediment.</title>
        <authorList>
            <person name="Luo J."/>
            <person name="Dai C."/>
        </authorList>
    </citation>
    <scope>NUCLEOTIDE SEQUENCE [LARGE SCALE GENOMIC DNA]</scope>
    <source>
        <strain evidence="10 11">SCUT-2</strain>
    </source>
</reference>
<dbReference type="PANTHER" id="PTHR30489">
    <property type="entry name" value="LIPOPROTEIN-RELEASING SYSTEM TRANSMEMBRANE PROTEIN LOLE"/>
    <property type="match status" value="1"/>
</dbReference>
<evidence type="ECO:0000259" key="9">
    <source>
        <dbReference type="Pfam" id="PF12704"/>
    </source>
</evidence>
<dbReference type="InterPro" id="IPR003838">
    <property type="entry name" value="ABC3_permease_C"/>
</dbReference>
<comment type="similarity">
    <text evidence="2">Belongs to the ABC-4 integral membrane protein family. LolC/E subfamily.</text>
</comment>
<name>A0ABZ1CKL1_9PROT</name>
<evidence type="ECO:0000256" key="7">
    <source>
        <dbReference type="SAM" id="Phobius"/>
    </source>
</evidence>
<keyword evidence="11" id="KW-1185">Reference proteome</keyword>
<dbReference type="EMBL" id="CP141769">
    <property type="protein sequence ID" value="WRS39505.1"/>
    <property type="molecule type" value="Genomic_DNA"/>
</dbReference>
<evidence type="ECO:0000256" key="2">
    <source>
        <dbReference type="ARBA" id="ARBA00005236"/>
    </source>
</evidence>
<feature type="transmembrane region" description="Helical" evidence="7">
    <location>
        <begin position="30"/>
        <end position="56"/>
    </location>
</feature>
<evidence type="ECO:0000313" key="10">
    <source>
        <dbReference type="EMBL" id="WRS39505.1"/>
    </source>
</evidence>
<evidence type="ECO:0000256" key="1">
    <source>
        <dbReference type="ARBA" id="ARBA00004651"/>
    </source>
</evidence>
<feature type="domain" description="ABC3 transporter permease C-terminal" evidence="8">
    <location>
        <begin position="288"/>
        <end position="411"/>
    </location>
</feature>